<evidence type="ECO:0000313" key="5">
    <source>
        <dbReference type="Proteomes" id="UP000035722"/>
    </source>
</evidence>
<dbReference type="Gene3D" id="3.40.30.10">
    <property type="entry name" value="Glutaredoxin"/>
    <property type="match status" value="1"/>
</dbReference>
<keyword evidence="2" id="KW-0812">Transmembrane</keyword>
<gene>
    <name evidence="4" type="ORF">ARTSIC4J27_3694</name>
</gene>
<dbReference type="EMBL" id="CAQI01000053">
    <property type="protein sequence ID" value="CCQ47698.1"/>
    <property type="molecule type" value="Genomic_DNA"/>
</dbReference>
<dbReference type="STRING" id="861266.ARTSIC4J27_3694"/>
<dbReference type="PANTHER" id="PTHR13887:SF55">
    <property type="entry name" value="SLR0313 PROTEIN"/>
    <property type="match status" value="1"/>
</dbReference>
<proteinExistence type="inferred from homology"/>
<accession>A0A024H6R6</accession>
<comment type="similarity">
    <text evidence="1">Belongs to the thioredoxin family. DsbA subfamily.</text>
</comment>
<dbReference type="InterPro" id="IPR012336">
    <property type="entry name" value="Thioredoxin-like_fold"/>
</dbReference>
<keyword evidence="2" id="KW-0472">Membrane</keyword>
<comment type="caution">
    <text evidence="4">The sequence shown here is derived from an EMBL/GenBank/DDBJ whole genome shotgun (WGS) entry which is preliminary data.</text>
</comment>
<evidence type="ECO:0000313" key="4">
    <source>
        <dbReference type="EMBL" id="CCQ47698.1"/>
    </source>
</evidence>
<feature type="domain" description="Thioredoxin" evidence="3">
    <location>
        <begin position="43"/>
        <end position="230"/>
    </location>
</feature>
<protein>
    <submittedName>
        <fullName evidence="4">DSBA-like thioredoxin domain protein</fullName>
    </submittedName>
</protein>
<keyword evidence="5" id="KW-1185">Reference proteome</keyword>
<sequence>MPVMVSNLAPPSDTARLVRKIIWLVLAALVVAGVAWYAVLTLGKSEQPAPPAAGAEQLVREDSHRLTSPAVEKAQLVEFLDFECPSCGSIHPVVQEFQAEFGDRITFVHRNFPLAAHPNSGQAALAAEAAAQQGQYQEMANKLFETQSQWAGSQQSQAPLFRTYAGQLGLDLAKFDAVVADPQTEERILADIEDGKALGVSGTPTFFLNGEKLTLTTKADFRQKLADAAK</sequence>
<dbReference type="Proteomes" id="UP000035722">
    <property type="component" value="Unassembled WGS sequence"/>
</dbReference>
<dbReference type="InterPro" id="IPR013766">
    <property type="entry name" value="Thioredoxin_domain"/>
</dbReference>
<evidence type="ECO:0000256" key="2">
    <source>
        <dbReference type="SAM" id="Phobius"/>
    </source>
</evidence>
<evidence type="ECO:0000256" key="1">
    <source>
        <dbReference type="ARBA" id="ARBA00005791"/>
    </source>
</evidence>
<dbReference type="Pfam" id="PF13462">
    <property type="entry name" value="Thioredoxin_4"/>
    <property type="match status" value="1"/>
</dbReference>
<organism evidence="4 5">
    <name type="scientific">Pseudarthrobacter siccitolerans</name>
    <dbReference type="NCBI Taxonomy" id="861266"/>
    <lineage>
        <taxon>Bacteria</taxon>
        <taxon>Bacillati</taxon>
        <taxon>Actinomycetota</taxon>
        <taxon>Actinomycetes</taxon>
        <taxon>Micrococcales</taxon>
        <taxon>Micrococcaceae</taxon>
        <taxon>Pseudarthrobacter</taxon>
    </lineage>
</organism>
<dbReference type="SUPFAM" id="SSF52833">
    <property type="entry name" value="Thioredoxin-like"/>
    <property type="match status" value="1"/>
</dbReference>
<dbReference type="InterPro" id="IPR036249">
    <property type="entry name" value="Thioredoxin-like_sf"/>
</dbReference>
<name>A0A024H6R6_9MICC</name>
<evidence type="ECO:0000259" key="3">
    <source>
        <dbReference type="PROSITE" id="PS51352"/>
    </source>
</evidence>
<dbReference type="PANTHER" id="PTHR13887">
    <property type="entry name" value="GLUTATHIONE S-TRANSFERASE KAPPA"/>
    <property type="match status" value="1"/>
</dbReference>
<reference evidence="5" key="1">
    <citation type="journal article" date="2014" name="Genome Announc.">
        <title>Genome Sequence of Arthrobacter siccitolerans 4J27, a Xeroprotectant-Producing Desiccation-Tolerant Microorganism.</title>
        <authorList>
            <person name="Manzanera M."/>
            <person name="Santa-Cruz-Calvo L."/>
            <person name="Vilchez J.I."/>
            <person name="Garcia-Fontana C."/>
            <person name="Silva-Castro G.A."/>
            <person name="Calvo C."/>
            <person name="Gonzalez-Lopez J."/>
        </authorList>
    </citation>
    <scope>NUCLEOTIDE SEQUENCE [LARGE SCALE GENOMIC DNA]</scope>
    <source>
        <strain evidence="5">4J27</strain>
    </source>
</reference>
<dbReference type="PROSITE" id="PS51352">
    <property type="entry name" value="THIOREDOXIN_2"/>
    <property type="match status" value="1"/>
</dbReference>
<keyword evidence="2" id="KW-1133">Transmembrane helix</keyword>
<feature type="transmembrane region" description="Helical" evidence="2">
    <location>
        <begin position="21"/>
        <end position="40"/>
    </location>
</feature>
<dbReference type="AlphaFoldDB" id="A0A024H6R6"/>